<evidence type="ECO:0000313" key="2">
    <source>
        <dbReference type="EMBL" id="GAA4761070.1"/>
    </source>
</evidence>
<dbReference type="SUPFAM" id="SSF51395">
    <property type="entry name" value="FMN-linked oxidoreductases"/>
    <property type="match status" value="1"/>
</dbReference>
<gene>
    <name evidence="2" type="ORF">GCM10023350_54320</name>
</gene>
<evidence type="ECO:0000313" key="3">
    <source>
        <dbReference type="Proteomes" id="UP001499882"/>
    </source>
</evidence>
<dbReference type="EMBL" id="BAABKN010000043">
    <property type="protein sequence ID" value="GAA4761070.1"/>
    <property type="molecule type" value="Genomic_DNA"/>
</dbReference>
<comment type="caution">
    <text evidence="2">The sequence shown here is derived from an EMBL/GenBank/DDBJ whole genome shotgun (WGS) entry which is preliminary data.</text>
</comment>
<feature type="region of interest" description="Disordered" evidence="1">
    <location>
        <begin position="1"/>
        <end position="26"/>
    </location>
</feature>
<sequence length="182" mass="20058">MQNPPCRGVVGVNTDKGDGSKDERCDRTGDLQRQKDVHGGVRIQGRVVHHQGVGDDGLTVLTRIPRRTVTRWTESAPWRIEPIDLPPGGLEYFLTTLSYERSQHLHNAVHHCLSVAWAGLSPSPEGIHARSPRRTPMTSSSLSQPLTFGRVELPHRLALAPMTGLSAPLEAVYPQLVRGDQQ</sequence>
<proteinExistence type="predicted"/>
<reference evidence="3" key="1">
    <citation type="journal article" date="2019" name="Int. J. Syst. Evol. Microbiol.">
        <title>The Global Catalogue of Microorganisms (GCM) 10K type strain sequencing project: providing services to taxonomists for standard genome sequencing and annotation.</title>
        <authorList>
            <consortium name="The Broad Institute Genomics Platform"/>
            <consortium name="The Broad Institute Genome Sequencing Center for Infectious Disease"/>
            <person name="Wu L."/>
            <person name="Ma J."/>
        </authorList>
    </citation>
    <scope>NUCLEOTIDE SEQUENCE [LARGE SCALE GENOMIC DNA]</scope>
    <source>
        <strain evidence="3">JCM 18532</strain>
    </source>
</reference>
<feature type="compositionally biased region" description="Basic and acidic residues" evidence="1">
    <location>
        <begin position="15"/>
        <end position="26"/>
    </location>
</feature>
<protein>
    <submittedName>
        <fullName evidence="2">Uncharacterized protein</fullName>
    </submittedName>
</protein>
<name>A0ABP8ZP70_9ACTN</name>
<evidence type="ECO:0000256" key="1">
    <source>
        <dbReference type="SAM" id="MobiDB-lite"/>
    </source>
</evidence>
<organism evidence="2 3">
    <name type="scientific">Nocardioides endophyticus</name>
    <dbReference type="NCBI Taxonomy" id="1353775"/>
    <lineage>
        <taxon>Bacteria</taxon>
        <taxon>Bacillati</taxon>
        <taxon>Actinomycetota</taxon>
        <taxon>Actinomycetes</taxon>
        <taxon>Propionibacteriales</taxon>
        <taxon>Nocardioidaceae</taxon>
        <taxon>Nocardioides</taxon>
    </lineage>
</organism>
<dbReference type="Proteomes" id="UP001499882">
    <property type="component" value="Unassembled WGS sequence"/>
</dbReference>
<keyword evidence="3" id="KW-1185">Reference proteome</keyword>
<accession>A0ABP8ZP70</accession>